<dbReference type="HOGENOM" id="CLU_114057_0_0_11"/>
<dbReference type="RefSeq" id="WP_033490556.1">
    <property type="nucleotide sequence ID" value="NZ_CP006018.1"/>
</dbReference>
<evidence type="ECO:0000313" key="1">
    <source>
        <dbReference type="EMBL" id="AIC92281.1"/>
    </source>
</evidence>
<dbReference type="InterPro" id="IPR003718">
    <property type="entry name" value="OsmC/Ohr_fam"/>
</dbReference>
<dbReference type="InterPro" id="IPR036102">
    <property type="entry name" value="OsmC/Ohrsf"/>
</dbReference>
<gene>
    <name evidence="1" type="ORF">BINDI_1018</name>
</gene>
<dbReference type="EMBL" id="CP006018">
    <property type="protein sequence ID" value="AIC92281.1"/>
    <property type="molecule type" value="Genomic_DNA"/>
</dbReference>
<dbReference type="KEGG" id="bii:BINDI_1018"/>
<dbReference type="OrthoDB" id="4703953at2"/>
<dbReference type="AlphaFoldDB" id="A0A087VVH1"/>
<dbReference type="GeneID" id="91566487"/>
<organism evidence="1 2">
    <name type="scientific">Bifidobacterium [indicum] DSM 20214 = LMG 11587</name>
    <dbReference type="NCBI Taxonomy" id="1341694"/>
    <lineage>
        <taxon>Bacteria</taxon>
        <taxon>Bacillati</taxon>
        <taxon>Actinomycetota</taxon>
        <taxon>Actinomycetes</taxon>
        <taxon>Bifidobacteriales</taxon>
        <taxon>Bifidobacteriaceae</taxon>
        <taxon>Bifidobacterium</taxon>
    </lineage>
</organism>
<proteinExistence type="predicted"/>
<dbReference type="SUPFAM" id="SSF82784">
    <property type="entry name" value="OsmC-like"/>
    <property type="match status" value="1"/>
</dbReference>
<name>A0A087VVH1_9BIFI</name>
<evidence type="ECO:0000313" key="2">
    <source>
        <dbReference type="Proteomes" id="UP000028569"/>
    </source>
</evidence>
<keyword evidence="2" id="KW-1185">Reference proteome</keyword>
<dbReference type="Gene3D" id="3.30.300.20">
    <property type="match status" value="1"/>
</dbReference>
<dbReference type="Proteomes" id="UP000028569">
    <property type="component" value="Chromosome"/>
</dbReference>
<protein>
    <submittedName>
        <fullName evidence="1">OsmC family protein</fullName>
    </submittedName>
</protein>
<dbReference type="Pfam" id="PF02566">
    <property type="entry name" value="OsmC"/>
    <property type="match status" value="1"/>
</dbReference>
<reference evidence="1 2" key="1">
    <citation type="journal article" date="2014" name="Appl. Environ. Microbiol.">
        <title>Genomic encyclopedia of type strains of the genus Bifidobacterium.</title>
        <authorList>
            <person name="Milani C."/>
            <person name="Lugli G.A."/>
            <person name="Duranti S."/>
            <person name="Turroni F."/>
            <person name="Bottacini F."/>
            <person name="Mangifesta M."/>
            <person name="Sanchez B."/>
            <person name="Viappiani A."/>
            <person name="Mancabelli L."/>
            <person name="Taminiau B."/>
            <person name="Delcenserie V."/>
            <person name="Barrangou R."/>
            <person name="Margolles A."/>
            <person name="van Sinderen D."/>
            <person name="Ventura M."/>
        </authorList>
    </citation>
    <scope>NUCLEOTIDE SEQUENCE [LARGE SCALE GENOMIC DNA]</scope>
    <source>
        <strain evidence="1 2">LMG 11587</strain>
    </source>
</reference>
<dbReference type="InterPro" id="IPR015946">
    <property type="entry name" value="KH_dom-like_a/b"/>
</dbReference>
<accession>A0A087VVH1</accession>
<sequence>MGKRLWVERNKDGSWDAYSDEGAHIKFGKGKGQFNPGDLMKIALAGCGALSSQFAIENSLGEGKGARIVVDGTYDPDDDAYLNFTEQVDVDATDAHLSQEDADKLEERIRRHIAKACTVEHTYEHETPVRLSVKVRH</sequence>